<dbReference type="PANTHER" id="PTHR24074">
    <property type="entry name" value="CO-CHAPERONE PROTEIN DJLA"/>
    <property type="match status" value="1"/>
</dbReference>
<accession>A0A9Q0GPT1</accession>
<evidence type="ECO:0000313" key="3">
    <source>
        <dbReference type="Proteomes" id="UP001141806"/>
    </source>
</evidence>
<organism evidence="2 3">
    <name type="scientific">Protea cynaroides</name>
    <dbReference type="NCBI Taxonomy" id="273540"/>
    <lineage>
        <taxon>Eukaryota</taxon>
        <taxon>Viridiplantae</taxon>
        <taxon>Streptophyta</taxon>
        <taxon>Embryophyta</taxon>
        <taxon>Tracheophyta</taxon>
        <taxon>Spermatophyta</taxon>
        <taxon>Magnoliopsida</taxon>
        <taxon>Proteales</taxon>
        <taxon>Proteaceae</taxon>
        <taxon>Protea</taxon>
    </lineage>
</organism>
<dbReference type="OrthoDB" id="552049at2759"/>
<comment type="caution">
    <text evidence="2">The sequence shown here is derived from an EMBL/GenBank/DDBJ whole genome shotgun (WGS) entry which is preliminary data.</text>
</comment>
<dbReference type="Gene3D" id="1.10.287.110">
    <property type="entry name" value="DnaJ domain"/>
    <property type="match status" value="1"/>
</dbReference>
<reference evidence="2" key="1">
    <citation type="journal article" date="2023" name="Plant J.">
        <title>The genome of the king protea, Protea cynaroides.</title>
        <authorList>
            <person name="Chang J."/>
            <person name="Duong T.A."/>
            <person name="Schoeman C."/>
            <person name="Ma X."/>
            <person name="Roodt D."/>
            <person name="Barker N."/>
            <person name="Li Z."/>
            <person name="Van de Peer Y."/>
            <person name="Mizrachi E."/>
        </authorList>
    </citation>
    <scope>NUCLEOTIDE SEQUENCE</scope>
    <source>
        <tissue evidence="2">Young leaves</tissue>
    </source>
</reference>
<name>A0A9Q0GPT1_9MAGN</name>
<dbReference type="PROSITE" id="PS50076">
    <property type="entry name" value="DNAJ_2"/>
    <property type="match status" value="1"/>
</dbReference>
<dbReference type="Pfam" id="PF00226">
    <property type="entry name" value="DnaJ"/>
    <property type="match status" value="1"/>
</dbReference>
<evidence type="ECO:0000259" key="1">
    <source>
        <dbReference type="PROSITE" id="PS50076"/>
    </source>
</evidence>
<dbReference type="SUPFAM" id="SSF46565">
    <property type="entry name" value="Chaperone J-domain"/>
    <property type="match status" value="1"/>
</dbReference>
<dbReference type="Proteomes" id="UP001141806">
    <property type="component" value="Unassembled WGS sequence"/>
</dbReference>
<dbReference type="CDD" id="cd06257">
    <property type="entry name" value="DnaJ"/>
    <property type="match status" value="1"/>
</dbReference>
<gene>
    <name evidence="2" type="ORF">NE237_028177</name>
</gene>
<protein>
    <recommendedName>
        <fullName evidence="1">J domain-containing protein</fullName>
    </recommendedName>
</protein>
<dbReference type="EMBL" id="JAMYWD010000012">
    <property type="protein sequence ID" value="KAJ4951345.1"/>
    <property type="molecule type" value="Genomic_DNA"/>
</dbReference>
<dbReference type="InterPro" id="IPR001623">
    <property type="entry name" value="DnaJ_domain"/>
</dbReference>
<dbReference type="InterPro" id="IPR036869">
    <property type="entry name" value="J_dom_sf"/>
</dbReference>
<proteinExistence type="predicted"/>
<dbReference type="PRINTS" id="PR00625">
    <property type="entry name" value="JDOMAIN"/>
</dbReference>
<keyword evidence="3" id="KW-1185">Reference proteome</keyword>
<sequence>MVNCRWSERVATYLKYLPIGDGKPCLKISRKIADWKTLLEEEGMAKEEKLEDQDKRVAKKVVACGGFEGLGRLVDTGGVILWDDLIWMLQVNEMRSEWCYRVAVLRCMEAAYDDLGVGQIKFRRWLSDLQLQVEGGADRDRESSFIKTIIFAEDFEYKHRLRVLVSVLIKFKLFLEIYQSLWLLLIDHKMAMAVGFMNGGSSSSWIQRGFLKNEKAKKMKVSCVASCNGLTDQYRTLRIQPGASEGEVKKAFRQLALQYHPDVCKGKNCGVQFNQINEAYDTVMSYLRGEEKNTVDQYESYDYNESEEQMRGMCDPDWDMWEEWMGWEGAGIRDYSSHINAYI</sequence>
<dbReference type="AlphaFoldDB" id="A0A9Q0GPT1"/>
<evidence type="ECO:0000313" key="2">
    <source>
        <dbReference type="EMBL" id="KAJ4951345.1"/>
    </source>
</evidence>
<dbReference type="InterPro" id="IPR050817">
    <property type="entry name" value="DjlA_DnaK_co-chaperone"/>
</dbReference>
<feature type="domain" description="J" evidence="1">
    <location>
        <begin position="232"/>
        <end position="299"/>
    </location>
</feature>
<dbReference type="SMART" id="SM00271">
    <property type="entry name" value="DnaJ"/>
    <property type="match status" value="1"/>
</dbReference>